<dbReference type="Proteomes" id="UP000188605">
    <property type="component" value="Unassembled WGS sequence"/>
</dbReference>
<comment type="caution">
    <text evidence="1">The sequence shown here is derived from an EMBL/GenBank/DDBJ whole genome shotgun (WGS) entry which is preliminary data.</text>
</comment>
<evidence type="ECO:0000313" key="1">
    <source>
        <dbReference type="EMBL" id="ONI42585.1"/>
    </source>
</evidence>
<name>A0ACC8XG66_9FIRM</name>
<sequence>MLKKFSIIGLTLILGTTPILASVFPHAIWKPLDEYTASKSENNVINQIAASEQVVSIMTPEPESQERINILLNHHLELANAYNSIGSYEKAYENFKLYIPFGESQGHDVSYAYAKLMTLQPSLEVFQLSTNSSAPYFGAKLEPTQGVIYGSYYDKDPYVGVAYNNEDIRSRYPAEESMLLVYLEFGQDIKTPYIQNMLNLAKEENKLVFLGWNTAGSTLDTANSSDFPLHQTPQEYIASTIEYLSSQGLDTLIRFGGEMNNGPSGRNVFTGEVDPAGFIESFQYVSTIAKQYDNVGMVWSPDDIGGLDTPFEMFYPGDEYVDWIGVSMYPKKYFLDQIDTSDNKDINESIFIAGEHANPIKKIEHIITFMQEHNIQKPIAISETGDHHFVRNLNIETTDWAKLQMQKTYTEMFYKYPQIKAINYFNNSLHWENSFALHDNDILLETYNALVSDELFIKEYGQPATIGYKNITNGGIEIGSDIELSVSAYYPYANDVNEISVKYWLDDMLLSEATQSPYTINVGQDALAGKSELKVEMIVNGEIKQTQAINLMHN</sequence>
<proteinExistence type="predicted"/>
<keyword evidence="2" id="KW-1185">Reference proteome</keyword>
<accession>A0ACC8XG66</accession>
<gene>
    <name evidence="1" type="ORF">AN396_14090</name>
</gene>
<dbReference type="EMBL" id="LJDB01000010">
    <property type="protein sequence ID" value="ONI42585.1"/>
    <property type="molecule type" value="Genomic_DNA"/>
</dbReference>
<reference evidence="1" key="1">
    <citation type="submission" date="2016-08" db="EMBL/GenBank/DDBJ databases">
        <authorList>
            <person name="Ngugi D.K."/>
            <person name="Miyake S."/>
            <person name="Stingl U."/>
        </authorList>
    </citation>
    <scope>NUCLEOTIDE SEQUENCE</scope>
    <source>
        <strain evidence="1">SCG-B11WGA-EpuloA1</strain>
    </source>
</reference>
<protein>
    <submittedName>
        <fullName evidence="1">Uncharacterized protein</fullName>
    </submittedName>
</protein>
<organism evidence="1 2">
    <name type="scientific">Candidatus Epulonipiscium fishelsonii</name>
    <dbReference type="NCBI Taxonomy" id="77094"/>
    <lineage>
        <taxon>Bacteria</taxon>
        <taxon>Bacillati</taxon>
        <taxon>Bacillota</taxon>
        <taxon>Clostridia</taxon>
        <taxon>Lachnospirales</taxon>
        <taxon>Lachnospiraceae</taxon>
        <taxon>Candidatus Epulonipiscium</taxon>
    </lineage>
</organism>
<evidence type="ECO:0000313" key="2">
    <source>
        <dbReference type="Proteomes" id="UP000188605"/>
    </source>
</evidence>